<dbReference type="InterPro" id="IPR006860">
    <property type="entry name" value="FecR"/>
</dbReference>
<dbReference type="InterPro" id="IPR032508">
    <property type="entry name" value="FecR_C"/>
</dbReference>
<evidence type="ECO:0000313" key="4">
    <source>
        <dbReference type="Proteomes" id="UP000190150"/>
    </source>
</evidence>
<dbReference type="RefSeq" id="WP_079645277.1">
    <property type="nucleotide sequence ID" value="NZ_FUZF01000020.1"/>
</dbReference>
<keyword evidence="4" id="KW-1185">Reference proteome</keyword>
<accession>A0A1T5FZW5</accession>
<sequence>MVPEEVQKLIDKYNNGNISEEELSVLFHWYNRRAQDPVSIDETDMQLRLDRIGQHLPDTGAQKISFIKPWYKWAAAAVLLAGIGLSVFRLQQQQDPVEEAFVVRADTTASAQFITADNRSISINTIAVGDTLATEGLLLYKTADGYIAYEYREGQQDLNKMHTVRTPIGTESKILLPDGTRVWLNAASELTFAKQLGETNRTVFLKGEAYFEVNKQHVDAHRLATFQVHSEKQVVEVLGTKFQIKSYADEAVVSTSLYEGSVKLQTLDASNRTDKTVLLKPGQQGLFNRDENVLDFKNISEAEPQTWRDGYFSFHGESLMDVCQQLARWYPVRFEIPEGLPKGEYHGDIPKSYSLNEVLNILMQDKMKYRLYNKDNQMVVKLTQ</sequence>
<dbReference type="Proteomes" id="UP000190150">
    <property type="component" value="Unassembled WGS sequence"/>
</dbReference>
<dbReference type="Pfam" id="PF04773">
    <property type="entry name" value="FecR"/>
    <property type="match status" value="1"/>
</dbReference>
<dbReference type="EMBL" id="FUZF01000020">
    <property type="protein sequence ID" value="SKC01642.1"/>
    <property type="molecule type" value="Genomic_DNA"/>
</dbReference>
<dbReference type="PANTHER" id="PTHR30273:SF2">
    <property type="entry name" value="PROTEIN FECR"/>
    <property type="match status" value="1"/>
</dbReference>
<feature type="domain" description="Protein FecR C-terminal" evidence="2">
    <location>
        <begin position="311"/>
        <end position="378"/>
    </location>
</feature>
<dbReference type="PIRSF" id="PIRSF018266">
    <property type="entry name" value="FecR"/>
    <property type="match status" value="1"/>
</dbReference>
<proteinExistence type="predicted"/>
<reference evidence="4" key="1">
    <citation type="submission" date="2017-02" db="EMBL/GenBank/DDBJ databases">
        <authorList>
            <person name="Varghese N."/>
            <person name="Submissions S."/>
        </authorList>
    </citation>
    <scope>NUCLEOTIDE SEQUENCE [LARGE SCALE GENOMIC DNA]</scope>
    <source>
        <strain evidence="4">DSM 24091</strain>
    </source>
</reference>
<dbReference type="OrthoDB" id="698019at2"/>
<dbReference type="Gene3D" id="3.55.50.30">
    <property type="match status" value="1"/>
</dbReference>
<protein>
    <submittedName>
        <fullName evidence="3">FecR family protein</fullName>
    </submittedName>
</protein>
<dbReference type="STRING" id="1513896.SAMN05660841_03639"/>
<dbReference type="AlphaFoldDB" id="A0A1T5FZW5"/>
<dbReference type="Gene3D" id="2.60.120.1440">
    <property type="match status" value="1"/>
</dbReference>
<gene>
    <name evidence="3" type="ORF">SAMN05660841_03639</name>
</gene>
<dbReference type="InterPro" id="IPR012373">
    <property type="entry name" value="Ferrdict_sens_TM"/>
</dbReference>
<evidence type="ECO:0000313" key="3">
    <source>
        <dbReference type="EMBL" id="SKC01642.1"/>
    </source>
</evidence>
<evidence type="ECO:0000259" key="2">
    <source>
        <dbReference type="Pfam" id="PF16344"/>
    </source>
</evidence>
<dbReference type="GO" id="GO:0016989">
    <property type="term" value="F:sigma factor antagonist activity"/>
    <property type="evidence" value="ECO:0007669"/>
    <property type="project" value="TreeGrafter"/>
</dbReference>
<name>A0A1T5FZW5_9SPHI</name>
<dbReference type="PANTHER" id="PTHR30273">
    <property type="entry name" value="PERIPLASMIC SIGNAL SENSOR AND SIGMA FACTOR ACTIVATOR FECR-RELATED"/>
    <property type="match status" value="1"/>
</dbReference>
<feature type="domain" description="FecR protein" evidence="1">
    <location>
        <begin position="163"/>
        <end position="263"/>
    </location>
</feature>
<dbReference type="Pfam" id="PF16344">
    <property type="entry name" value="FecR_C"/>
    <property type="match status" value="1"/>
</dbReference>
<evidence type="ECO:0000259" key="1">
    <source>
        <dbReference type="Pfam" id="PF04773"/>
    </source>
</evidence>
<organism evidence="3 4">
    <name type="scientific">Sphingobacterium nematocida</name>
    <dbReference type="NCBI Taxonomy" id="1513896"/>
    <lineage>
        <taxon>Bacteria</taxon>
        <taxon>Pseudomonadati</taxon>
        <taxon>Bacteroidota</taxon>
        <taxon>Sphingobacteriia</taxon>
        <taxon>Sphingobacteriales</taxon>
        <taxon>Sphingobacteriaceae</taxon>
        <taxon>Sphingobacterium</taxon>
    </lineage>
</organism>